<dbReference type="AlphaFoldDB" id="A0A9W9PT60"/>
<evidence type="ECO:0000313" key="1">
    <source>
        <dbReference type="EMBL" id="KAJ5308563.1"/>
    </source>
</evidence>
<dbReference type="Gene3D" id="2.40.160.20">
    <property type="match status" value="1"/>
</dbReference>
<dbReference type="EMBL" id="JAPZBO010000008">
    <property type="protein sequence ID" value="KAJ5308563.1"/>
    <property type="molecule type" value="Genomic_DNA"/>
</dbReference>
<proteinExistence type="predicted"/>
<protein>
    <submittedName>
        <fullName evidence="1">Uncharacterized protein</fullName>
    </submittedName>
</protein>
<organism evidence="1 2">
    <name type="scientific">Penicillium atrosanguineum</name>
    <dbReference type="NCBI Taxonomy" id="1132637"/>
    <lineage>
        <taxon>Eukaryota</taxon>
        <taxon>Fungi</taxon>
        <taxon>Dikarya</taxon>
        <taxon>Ascomycota</taxon>
        <taxon>Pezizomycotina</taxon>
        <taxon>Eurotiomycetes</taxon>
        <taxon>Eurotiomycetidae</taxon>
        <taxon>Eurotiales</taxon>
        <taxon>Aspergillaceae</taxon>
        <taxon>Penicillium</taxon>
    </lineage>
</organism>
<gene>
    <name evidence="1" type="ORF">N7476_009219</name>
</gene>
<name>A0A9W9PT60_9EURO</name>
<dbReference type="InterPro" id="IPR020915">
    <property type="entry name" value="UPF0311"/>
</dbReference>
<dbReference type="PANTHER" id="PTHR37315:SF1">
    <property type="entry name" value="UPF0311 PROTEIN BLR7842"/>
    <property type="match status" value="1"/>
</dbReference>
<dbReference type="Proteomes" id="UP001147746">
    <property type="component" value="Unassembled WGS sequence"/>
</dbReference>
<sequence length="187" mass="21133">MPVPPQLEYSFTLHVDLDHPLEIGSTVSGDRRFIPITDGSISGPKLNGKIIPNSGGDWNTVRSDDVVHLYARYSIQADDGTMIGIINEGYGRANQKAMKFVFEDADPSSTSMANGGKDWYTRTNPRFEVFHREQGYIYLISMNLAFLVQRESITDRSSGSNQDRARKKLRLLDYHDAYYAAFLCRTL</sequence>
<evidence type="ECO:0000313" key="2">
    <source>
        <dbReference type="Proteomes" id="UP001147746"/>
    </source>
</evidence>
<comment type="caution">
    <text evidence="1">The sequence shown here is derived from an EMBL/GenBank/DDBJ whole genome shotgun (WGS) entry which is preliminary data.</text>
</comment>
<dbReference type="Pfam" id="PF11578">
    <property type="entry name" value="DUF3237"/>
    <property type="match status" value="1"/>
</dbReference>
<keyword evidence="2" id="KW-1185">Reference proteome</keyword>
<accession>A0A9W9PT60</accession>
<reference evidence="1" key="1">
    <citation type="submission" date="2022-12" db="EMBL/GenBank/DDBJ databases">
        <authorList>
            <person name="Petersen C."/>
        </authorList>
    </citation>
    <scope>NUCLEOTIDE SEQUENCE</scope>
    <source>
        <strain evidence="1">IBT 21472</strain>
    </source>
</reference>
<reference evidence="1" key="2">
    <citation type="journal article" date="2023" name="IMA Fungus">
        <title>Comparative genomic study of the Penicillium genus elucidates a diverse pangenome and 15 lateral gene transfer events.</title>
        <authorList>
            <person name="Petersen C."/>
            <person name="Sorensen T."/>
            <person name="Nielsen M.R."/>
            <person name="Sondergaard T.E."/>
            <person name="Sorensen J.L."/>
            <person name="Fitzpatrick D.A."/>
            <person name="Frisvad J.C."/>
            <person name="Nielsen K.L."/>
        </authorList>
    </citation>
    <scope>NUCLEOTIDE SEQUENCE</scope>
    <source>
        <strain evidence="1">IBT 21472</strain>
    </source>
</reference>
<dbReference type="PANTHER" id="PTHR37315">
    <property type="entry name" value="UPF0311 PROTEIN BLR7842"/>
    <property type="match status" value="1"/>
</dbReference>